<dbReference type="GO" id="GO:0006264">
    <property type="term" value="P:mitochondrial DNA replication"/>
    <property type="evidence" value="ECO:0007669"/>
    <property type="project" value="TreeGrafter"/>
</dbReference>
<dbReference type="InterPro" id="IPR011344">
    <property type="entry name" value="ssDNA-bd"/>
</dbReference>
<keyword evidence="1 2" id="KW-0238">DNA-binding</keyword>
<evidence type="ECO:0000256" key="1">
    <source>
        <dbReference type="ARBA" id="ARBA00023125"/>
    </source>
</evidence>
<dbReference type="OrthoDB" id="1078367at2759"/>
<evidence type="ECO:0000313" key="3">
    <source>
        <dbReference type="EMBL" id="KAH6888564.1"/>
    </source>
</evidence>
<proteinExistence type="predicted"/>
<dbReference type="PROSITE" id="PS50935">
    <property type="entry name" value="SSB"/>
    <property type="match status" value="1"/>
</dbReference>
<keyword evidence="4" id="KW-1185">Reference proteome</keyword>
<dbReference type="AlphaFoldDB" id="A0A9P8W3Z9"/>
<comment type="subcellular location">
    <subcellularLocation>
        <location evidence="2">Mitochondrion</location>
    </subcellularLocation>
</comment>
<dbReference type="Proteomes" id="UP000777438">
    <property type="component" value="Unassembled WGS sequence"/>
</dbReference>
<accession>A0A9P8W3Z9</accession>
<name>A0A9P8W3Z9_9HYPO</name>
<reference evidence="3 4" key="1">
    <citation type="journal article" date="2021" name="Nat. Commun.">
        <title>Genetic determinants of endophytism in the Arabidopsis root mycobiome.</title>
        <authorList>
            <person name="Mesny F."/>
            <person name="Miyauchi S."/>
            <person name="Thiergart T."/>
            <person name="Pickel B."/>
            <person name="Atanasova L."/>
            <person name="Karlsson M."/>
            <person name="Huettel B."/>
            <person name="Barry K.W."/>
            <person name="Haridas S."/>
            <person name="Chen C."/>
            <person name="Bauer D."/>
            <person name="Andreopoulos W."/>
            <person name="Pangilinan J."/>
            <person name="LaButti K."/>
            <person name="Riley R."/>
            <person name="Lipzen A."/>
            <person name="Clum A."/>
            <person name="Drula E."/>
            <person name="Henrissat B."/>
            <person name="Kohler A."/>
            <person name="Grigoriev I.V."/>
            <person name="Martin F.M."/>
            <person name="Hacquard S."/>
        </authorList>
    </citation>
    <scope>NUCLEOTIDE SEQUENCE [LARGE SCALE GENOMIC DNA]</scope>
    <source>
        <strain evidence="3 4">MPI-CAGE-CH-0241</strain>
    </source>
</reference>
<comment type="caution">
    <text evidence="3">The sequence shown here is derived from an EMBL/GenBank/DDBJ whole genome shotgun (WGS) entry which is preliminary data.</text>
</comment>
<dbReference type="InterPro" id="IPR000424">
    <property type="entry name" value="Primosome_PriB/ssb"/>
</dbReference>
<protein>
    <recommendedName>
        <fullName evidence="2">Single-stranded DNA-binding protein</fullName>
    </recommendedName>
</protein>
<dbReference type="PIRSF" id="PIRSF002070">
    <property type="entry name" value="SSB"/>
    <property type="match status" value="1"/>
</dbReference>
<dbReference type="PANTHER" id="PTHR10302">
    <property type="entry name" value="SINGLE-STRANDED DNA-BINDING PROTEIN"/>
    <property type="match status" value="1"/>
</dbReference>
<dbReference type="PANTHER" id="PTHR10302:SF0">
    <property type="entry name" value="SINGLE-STRANDED DNA-BINDING PROTEIN, MITOCHONDRIAL"/>
    <property type="match status" value="1"/>
</dbReference>
<organism evidence="3 4">
    <name type="scientific">Thelonectria olida</name>
    <dbReference type="NCBI Taxonomy" id="1576542"/>
    <lineage>
        <taxon>Eukaryota</taxon>
        <taxon>Fungi</taxon>
        <taxon>Dikarya</taxon>
        <taxon>Ascomycota</taxon>
        <taxon>Pezizomycotina</taxon>
        <taxon>Sordariomycetes</taxon>
        <taxon>Hypocreomycetidae</taxon>
        <taxon>Hypocreales</taxon>
        <taxon>Nectriaceae</taxon>
        <taxon>Thelonectria</taxon>
    </lineage>
</organism>
<keyword evidence="2" id="KW-0496">Mitochondrion</keyword>
<dbReference type="SUPFAM" id="SSF50249">
    <property type="entry name" value="Nucleic acid-binding proteins"/>
    <property type="match status" value="1"/>
</dbReference>
<dbReference type="EMBL" id="JAGPYM010000012">
    <property type="protein sequence ID" value="KAH6888564.1"/>
    <property type="molecule type" value="Genomic_DNA"/>
</dbReference>
<dbReference type="CDD" id="cd04496">
    <property type="entry name" value="SSB_OBF"/>
    <property type="match status" value="1"/>
</dbReference>
<evidence type="ECO:0000313" key="4">
    <source>
        <dbReference type="Proteomes" id="UP000777438"/>
    </source>
</evidence>
<dbReference type="GO" id="GO:0003697">
    <property type="term" value="F:single-stranded DNA binding"/>
    <property type="evidence" value="ECO:0007669"/>
    <property type="project" value="InterPro"/>
</dbReference>
<dbReference type="GO" id="GO:0042645">
    <property type="term" value="C:mitochondrial nucleoid"/>
    <property type="evidence" value="ECO:0007669"/>
    <property type="project" value="TreeGrafter"/>
</dbReference>
<dbReference type="Gene3D" id="2.40.50.140">
    <property type="entry name" value="Nucleic acid-binding proteins"/>
    <property type="match status" value="1"/>
</dbReference>
<evidence type="ECO:0000256" key="2">
    <source>
        <dbReference type="PIRNR" id="PIRNR002070"/>
    </source>
</evidence>
<gene>
    <name evidence="3" type="ORF">B0T10DRAFT_488409</name>
</gene>
<dbReference type="Pfam" id="PF00436">
    <property type="entry name" value="SSB"/>
    <property type="match status" value="1"/>
</dbReference>
<sequence>MSANLLFRRAAAAPASIRAFSTSSPRQLARVNIIGNLADAPELQSTSSGREIVRYVIVSNAGSREHRKASFFRVTSFSEGNSRDYLMNLAKGTKMYVEGDISLNSYTDSNGVQRSGVSIVQRSIEVLRRPWSGEQQSAETTETEQQ</sequence>
<dbReference type="InterPro" id="IPR012340">
    <property type="entry name" value="NA-bd_OB-fold"/>
</dbReference>